<dbReference type="RefSeq" id="WP_187537551.1">
    <property type="nucleotide sequence ID" value="NZ_BAABJT010000001.1"/>
</dbReference>
<proteinExistence type="predicted"/>
<organism evidence="1 2">
    <name type="scientific">Sphingomonas lutea</name>
    <dbReference type="NCBI Taxonomy" id="1045317"/>
    <lineage>
        <taxon>Bacteria</taxon>
        <taxon>Pseudomonadati</taxon>
        <taxon>Pseudomonadota</taxon>
        <taxon>Alphaproteobacteria</taxon>
        <taxon>Sphingomonadales</taxon>
        <taxon>Sphingomonadaceae</taxon>
        <taxon>Sphingomonas</taxon>
    </lineage>
</organism>
<evidence type="ECO:0000313" key="1">
    <source>
        <dbReference type="EMBL" id="QNN66959.1"/>
    </source>
</evidence>
<protein>
    <submittedName>
        <fullName evidence="1">Uncharacterized protein</fullName>
    </submittedName>
</protein>
<dbReference type="KEGG" id="slut:H9L13_09955"/>
<gene>
    <name evidence="1" type="ORF">H9L13_09955</name>
</gene>
<dbReference type="Proteomes" id="UP000515971">
    <property type="component" value="Chromosome"/>
</dbReference>
<accession>A0A7G9SGI4</accession>
<dbReference type="EMBL" id="CP060718">
    <property type="protein sequence ID" value="QNN66959.1"/>
    <property type="molecule type" value="Genomic_DNA"/>
</dbReference>
<dbReference type="AlphaFoldDB" id="A0A7G9SGI4"/>
<sequence length="69" mass="7648">MATPFIHGRLALADASDLIARYGDDAGFEAAARAERSRDNGNVVRFCHWRQIERVIATLCSDEVFGTVH</sequence>
<evidence type="ECO:0000313" key="2">
    <source>
        <dbReference type="Proteomes" id="UP000515971"/>
    </source>
</evidence>
<keyword evidence="2" id="KW-1185">Reference proteome</keyword>
<reference evidence="1 2" key="1">
    <citation type="submission" date="2020-08" db="EMBL/GenBank/DDBJ databases">
        <title>Genome sequence of Sphingomonas lutea KCTC 23642T.</title>
        <authorList>
            <person name="Hyun D.-W."/>
            <person name="Bae J.-W."/>
        </authorList>
    </citation>
    <scope>NUCLEOTIDE SEQUENCE [LARGE SCALE GENOMIC DNA]</scope>
    <source>
        <strain evidence="1 2">KCTC 23642</strain>
    </source>
</reference>
<name>A0A7G9SGI4_9SPHN</name>